<name>A0A5B7K5B0_PORTR</name>
<organism evidence="2 3">
    <name type="scientific">Portunus trituberculatus</name>
    <name type="common">Swimming crab</name>
    <name type="synonym">Neptunus trituberculatus</name>
    <dbReference type="NCBI Taxonomy" id="210409"/>
    <lineage>
        <taxon>Eukaryota</taxon>
        <taxon>Metazoa</taxon>
        <taxon>Ecdysozoa</taxon>
        <taxon>Arthropoda</taxon>
        <taxon>Crustacea</taxon>
        <taxon>Multicrustacea</taxon>
        <taxon>Malacostraca</taxon>
        <taxon>Eumalacostraca</taxon>
        <taxon>Eucarida</taxon>
        <taxon>Decapoda</taxon>
        <taxon>Pleocyemata</taxon>
        <taxon>Brachyura</taxon>
        <taxon>Eubrachyura</taxon>
        <taxon>Portunoidea</taxon>
        <taxon>Portunidae</taxon>
        <taxon>Portuninae</taxon>
        <taxon>Portunus</taxon>
    </lineage>
</organism>
<feature type="compositionally biased region" description="Polar residues" evidence="1">
    <location>
        <begin position="33"/>
        <end position="42"/>
    </location>
</feature>
<reference evidence="2 3" key="1">
    <citation type="submission" date="2019-05" db="EMBL/GenBank/DDBJ databases">
        <title>Another draft genome of Portunus trituberculatus and its Hox gene families provides insights of decapod evolution.</title>
        <authorList>
            <person name="Jeong J.-H."/>
            <person name="Song I."/>
            <person name="Kim S."/>
            <person name="Choi T."/>
            <person name="Kim D."/>
            <person name="Ryu S."/>
            <person name="Kim W."/>
        </authorList>
    </citation>
    <scope>NUCLEOTIDE SEQUENCE [LARGE SCALE GENOMIC DNA]</scope>
    <source>
        <tissue evidence="2">Muscle</tissue>
    </source>
</reference>
<evidence type="ECO:0000313" key="2">
    <source>
        <dbReference type="EMBL" id="MPC99814.1"/>
    </source>
</evidence>
<feature type="region of interest" description="Disordered" evidence="1">
    <location>
        <begin position="21"/>
        <end position="85"/>
    </location>
</feature>
<sequence>MYGCQAGKVDRNLQSIYRRQEEIDPSGRYAAPTSISVPSLTSWRVPPNPPAKASLYSGPHTPPPPPPPPPSPSRRGFNAAPRSNRMGNMTALEQGDEEMIKWRCCHRFD</sequence>
<accession>A0A5B7K5B0</accession>
<evidence type="ECO:0000256" key="1">
    <source>
        <dbReference type="SAM" id="MobiDB-lite"/>
    </source>
</evidence>
<proteinExistence type="predicted"/>
<comment type="caution">
    <text evidence="2">The sequence shown here is derived from an EMBL/GenBank/DDBJ whole genome shotgun (WGS) entry which is preliminary data.</text>
</comment>
<gene>
    <name evidence="2" type="ORF">E2C01_095254</name>
</gene>
<dbReference type="EMBL" id="VSRR010120034">
    <property type="protein sequence ID" value="MPC99814.1"/>
    <property type="molecule type" value="Genomic_DNA"/>
</dbReference>
<feature type="compositionally biased region" description="Pro residues" evidence="1">
    <location>
        <begin position="60"/>
        <end position="72"/>
    </location>
</feature>
<dbReference type="Proteomes" id="UP000324222">
    <property type="component" value="Unassembled WGS sequence"/>
</dbReference>
<dbReference type="AlphaFoldDB" id="A0A5B7K5B0"/>
<evidence type="ECO:0000313" key="3">
    <source>
        <dbReference type="Proteomes" id="UP000324222"/>
    </source>
</evidence>
<keyword evidence="3" id="KW-1185">Reference proteome</keyword>
<protein>
    <submittedName>
        <fullName evidence="2">Uncharacterized protein</fullName>
    </submittedName>
</protein>